<evidence type="ECO:0000313" key="14">
    <source>
        <dbReference type="EMBL" id="GES19968.1"/>
    </source>
</evidence>
<feature type="domain" description="ABC transmembrane type-1" evidence="13">
    <location>
        <begin position="47"/>
        <end position="324"/>
    </location>
</feature>
<dbReference type="FunFam" id="3.40.50.300:FF:000287">
    <property type="entry name" value="Multidrug ABC transporter ATP-binding protein"/>
    <property type="match status" value="1"/>
</dbReference>
<feature type="domain" description="ABC transporter" evidence="12">
    <location>
        <begin position="358"/>
        <end position="592"/>
    </location>
</feature>
<dbReference type="RefSeq" id="WP_155345030.1">
    <property type="nucleotide sequence ID" value="NZ_BAAAHM010000008.1"/>
</dbReference>
<dbReference type="PANTHER" id="PTHR24221">
    <property type="entry name" value="ATP-BINDING CASSETTE SUB-FAMILY B"/>
    <property type="match status" value="1"/>
</dbReference>
<dbReference type="PANTHER" id="PTHR24221:SF654">
    <property type="entry name" value="ATP-BINDING CASSETTE SUB-FAMILY B MEMBER 6"/>
    <property type="match status" value="1"/>
</dbReference>
<dbReference type="PROSITE" id="PS50893">
    <property type="entry name" value="ABC_TRANSPORTER_2"/>
    <property type="match status" value="1"/>
</dbReference>
<dbReference type="Gene3D" id="3.40.50.300">
    <property type="entry name" value="P-loop containing nucleotide triphosphate hydrolases"/>
    <property type="match status" value="1"/>
</dbReference>
<dbReference type="InterPro" id="IPR036640">
    <property type="entry name" value="ABC1_TM_sf"/>
</dbReference>
<dbReference type="SMART" id="SM00382">
    <property type="entry name" value="AAA"/>
    <property type="match status" value="1"/>
</dbReference>
<evidence type="ECO:0000256" key="10">
    <source>
        <dbReference type="ARBA" id="ARBA00071747"/>
    </source>
</evidence>
<evidence type="ECO:0000259" key="13">
    <source>
        <dbReference type="PROSITE" id="PS50929"/>
    </source>
</evidence>
<keyword evidence="7 11" id="KW-0472">Membrane</keyword>
<keyword evidence="15" id="KW-1185">Reference proteome</keyword>
<dbReference type="OrthoDB" id="9806127at2"/>
<proteinExistence type="inferred from homology"/>
<evidence type="ECO:0000256" key="5">
    <source>
        <dbReference type="ARBA" id="ARBA00022840"/>
    </source>
</evidence>
<comment type="similarity">
    <text evidence="9">Belongs to the ABC transporter superfamily. Lipid exporter (TC 3.A.1.106) family.</text>
</comment>
<protein>
    <recommendedName>
        <fullName evidence="10">Fatty acid ABC transporter ATP-binding/permease protein</fullName>
    </recommendedName>
</protein>
<evidence type="ECO:0000256" key="3">
    <source>
        <dbReference type="ARBA" id="ARBA00022692"/>
    </source>
</evidence>
<keyword evidence="3 11" id="KW-0812">Transmembrane</keyword>
<dbReference type="GO" id="GO:0034040">
    <property type="term" value="F:ATPase-coupled lipid transmembrane transporter activity"/>
    <property type="evidence" value="ECO:0007669"/>
    <property type="project" value="TreeGrafter"/>
</dbReference>
<evidence type="ECO:0000256" key="8">
    <source>
        <dbReference type="ARBA" id="ARBA00055053"/>
    </source>
</evidence>
<feature type="transmembrane region" description="Helical" evidence="11">
    <location>
        <begin position="157"/>
        <end position="176"/>
    </location>
</feature>
<keyword evidence="5 14" id="KW-0067">ATP-binding</keyword>
<comment type="function">
    <text evidence="8">ABC transporter involved in fatty acid import. Transmembrane domains (TMD) form a pore in the membrane and the ATP-binding domain (NBD) is responsible for energy generation.</text>
</comment>
<comment type="subcellular location">
    <subcellularLocation>
        <location evidence="1">Cell membrane</location>
        <topology evidence="1">Multi-pass membrane protein</topology>
    </subcellularLocation>
</comment>
<dbReference type="InterPro" id="IPR027417">
    <property type="entry name" value="P-loop_NTPase"/>
</dbReference>
<dbReference type="Pfam" id="PF00005">
    <property type="entry name" value="ABC_tran"/>
    <property type="match status" value="1"/>
</dbReference>
<dbReference type="GO" id="GO:0005886">
    <property type="term" value="C:plasma membrane"/>
    <property type="evidence" value="ECO:0007669"/>
    <property type="project" value="UniProtKB-SubCell"/>
</dbReference>
<dbReference type="EMBL" id="BLAF01000014">
    <property type="protein sequence ID" value="GES19968.1"/>
    <property type="molecule type" value="Genomic_DNA"/>
</dbReference>
<evidence type="ECO:0000256" key="6">
    <source>
        <dbReference type="ARBA" id="ARBA00022989"/>
    </source>
</evidence>
<evidence type="ECO:0000256" key="11">
    <source>
        <dbReference type="SAM" id="Phobius"/>
    </source>
</evidence>
<dbReference type="InterPro" id="IPR011527">
    <property type="entry name" value="ABC1_TM_dom"/>
</dbReference>
<evidence type="ECO:0000256" key="1">
    <source>
        <dbReference type="ARBA" id="ARBA00004651"/>
    </source>
</evidence>
<evidence type="ECO:0000313" key="15">
    <source>
        <dbReference type="Proteomes" id="UP000377595"/>
    </source>
</evidence>
<evidence type="ECO:0000256" key="9">
    <source>
        <dbReference type="ARBA" id="ARBA00061644"/>
    </source>
</evidence>
<dbReference type="GO" id="GO:0016887">
    <property type="term" value="F:ATP hydrolysis activity"/>
    <property type="evidence" value="ECO:0007669"/>
    <property type="project" value="InterPro"/>
</dbReference>
<evidence type="ECO:0000256" key="4">
    <source>
        <dbReference type="ARBA" id="ARBA00022741"/>
    </source>
</evidence>
<dbReference type="Pfam" id="PF00664">
    <property type="entry name" value="ABC_membrane"/>
    <property type="match status" value="1"/>
</dbReference>
<dbReference type="GO" id="GO:0140359">
    <property type="term" value="F:ABC-type transporter activity"/>
    <property type="evidence" value="ECO:0007669"/>
    <property type="project" value="InterPro"/>
</dbReference>
<evidence type="ECO:0000256" key="2">
    <source>
        <dbReference type="ARBA" id="ARBA00022448"/>
    </source>
</evidence>
<comment type="caution">
    <text evidence="14">The sequence shown here is derived from an EMBL/GenBank/DDBJ whole genome shotgun (WGS) entry which is preliminary data.</text>
</comment>
<keyword evidence="4" id="KW-0547">Nucleotide-binding</keyword>
<organism evidence="14 15">
    <name type="scientific">Acrocarpospora pleiomorpha</name>
    <dbReference type="NCBI Taxonomy" id="90975"/>
    <lineage>
        <taxon>Bacteria</taxon>
        <taxon>Bacillati</taxon>
        <taxon>Actinomycetota</taxon>
        <taxon>Actinomycetes</taxon>
        <taxon>Streptosporangiales</taxon>
        <taxon>Streptosporangiaceae</taxon>
        <taxon>Acrocarpospora</taxon>
    </lineage>
</organism>
<accession>A0A5M3XP14</accession>
<dbReference type="PROSITE" id="PS50929">
    <property type="entry name" value="ABC_TM1F"/>
    <property type="match status" value="1"/>
</dbReference>
<sequence length="609" mass="66777">MAVVGSLNSPGDKPSARKSAVLLALRYYNRELRRQWRVSVPALIFPALGNICLFYLAPLAVGALVGHLAGGGDGTVGVLMPYVLVFGALLLVGEALWRVGLHFLNRTDARGIERLGVVGMDELLAKDAAFFHDNFAGSLTKRVLSFSSGFEEFADTLTFSIMAKVVPLAFASVVLWQYHPLLVFVLVGLIVVTGLLVSPLIRRRQALVDQREAAKVRVSGHVADVLANMETVRAFAAEDREAVEHRARLAEQRRLSLRSWDYGNLRVDTVVAPMSILTSTIGLLLAVALRGGLGVEAIVVTFTYYTNTTGFMFEFNQIYRRMESVLTEAAQFTELLLTPPDVTDPDNPQPLRPADAGVRFERVTFAHAGNPHLFDHLDLDIPAGTKIGLVGRSGGGKTTLTRLLLRLMDIDGGRILIGGQDIARLRQADLRSLIAYVPQEPAMFHRSLRDNIAFARPGASDADIRQAARAAHVTEFAEALPLGFDTLVGERGVKLSGGQRQRVALARAILRDAPILLLDEATSALDSESEILVQEALWHLMRDRTALVVAHRLSTVVRMDRLVVLDHGHIVEQGTHNELLQSQGPYARLWHHQSGGFLIEEDTPDAVHR</sequence>
<evidence type="ECO:0000256" key="7">
    <source>
        <dbReference type="ARBA" id="ARBA00023136"/>
    </source>
</evidence>
<dbReference type="Gene3D" id="1.20.1560.10">
    <property type="entry name" value="ABC transporter type 1, transmembrane domain"/>
    <property type="match status" value="1"/>
</dbReference>
<dbReference type="InterPro" id="IPR017871">
    <property type="entry name" value="ABC_transporter-like_CS"/>
</dbReference>
<dbReference type="GO" id="GO:0005524">
    <property type="term" value="F:ATP binding"/>
    <property type="evidence" value="ECO:0007669"/>
    <property type="project" value="UniProtKB-KW"/>
</dbReference>
<dbReference type="SUPFAM" id="SSF52540">
    <property type="entry name" value="P-loop containing nucleoside triphosphate hydrolases"/>
    <property type="match status" value="1"/>
</dbReference>
<evidence type="ECO:0000259" key="12">
    <source>
        <dbReference type="PROSITE" id="PS50893"/>
    </source>
</evidence>
<dbReference type="PROSITE" id="PS00211">
    <property type="entry name" value="ABC_TRANSPORTER_1"/>
    <property type="match status" value="1"/>
</dbReference>
<dbReference type="AlphaFoldDB" id="A0A5M3XP14"/>
<keyword evidence="6 11" id="KW-1133">Transmembrane helix</keyword>
<dbReference type="Proteomes" id="UP000377595">
    <property type="component" value="Unassembled WGS sequence"/>
</dbReference>
<name>A0A5M3XP14_9ACTN</name>
<reference evidence="14 15" key="1">
    <citation type="submission" date="2019-10" db="EMBL/GenBank/DDBJ databases">
        <title>Whole genome shotgun sequence of Acrocarpospora pleiomorpha NBRC 16267.</title>
        <authorList>
            <person name="Ichikawa N."/>
            <person name="Kimura A."/>
            <person name="Kitahashi Y."/>
            <person name="Komaki H."/>
            <person name="Oguchi A."/>
        </authorList>
    </citation>
    <scope>NUCLEOTIDE SEQUENCE [LARGE SCALE GENOMIC DNA]</scope>
    <source>
        <strain evidence="14 15">NBRC 16267</strain>
    </source>
</reference>
<dbReference type="InterPro" id="IPR003439">
    <property type="entry name" value="ABC_transporter-like_ATP-bd"/>
</dbReference>
<dbReference type="InterPro" id="IPR003593">
    <property type="entry name" value="AAA+_ATPase"/>
</dbReference>
<dbReference type="SUPFAM" id="SSF90123">
    <property type="entry name" value="ABC transporter transmembrane region"/>
    <property type="match status" value="1"/>
</dbReference>
<feature type="transmembrane region" description="Helical" evidence="11">
    <location>
        <begin position="182"/>
        <end position="201"/>
    </location>
</feature>
<feature type="transmembrane region" description="Helical" evidence="11">
    <location>
        <begin position="40"/>
        <end position="66"/>
    </location>
</feature>
<feature type="transmembrane region" description="Helical" evidence="11">
    <location>
        <begin position="78"/>
        <end position="97"/>
    </location>
</feature>
<gene>
    <name evidence="14" type="ORF">Aple_028640</name>
</gene>
<dbReference type="InterPro" id="IPR039421">
    <property type="entry name" value="Type_1_exporter"/>
</dbReference>
<feature type="transmembrane region" description="Helical" evidence="11">
    <location>
        <begin position="283"/>
        <end position="305"/>
    </location>
</feature>
<keyword evidence="2" id="KW-0813">Transport</keyword>